<evidence type="ECO:0000259" key="6">
    <source>
        <dbReference type="PROSITE" id="PS50103"/>
    </source>
</evidence>
<dbReference type="CTD" id="9940506"/>
<gene>
    <name evidence="7" type="ORF">LOAG_03119</name>
</gene>
<dbReference type="AlphaFoldDB" id="A0A1S0U5D9"/>
<name>A0A1S0U5D9_LOALO</name>
<dbReference type="Pfam" id="PF00642">
    <property type="entry name" value="zf-CCCH"/>
    <property type="match status" value="2"/>
</dbReference>
<keyword evidence="2" id="KW-0677">Repeat</keyword>
<proteinExistence type="predicted"/>
<dbReference type="GO" id="GO:0043186">
    <property type="term" value="C:P granule"/>
    <property type="evidence" value="ECO:0007669"/>
    <property type="project" value="UniProtKB-ARBA"/>
</dbReference>
<evidence type="ECO:0000256" key="1">
    <source>
        <dbReference type="ARBA" id="ARBA00022723"/>
    </source>
</evidence>
<dbReference type="PANTHER" id="PTHR12547:SF18">
    <property type="entry name" value="PROTEIN TIS11"/>
    <property type="match status" value="1"/>
</dbReference>
<evidence type="ECO:0000256" key="3">
    <source>
        <dbReference type="ARBA" id="ARBA00022771"/>
    </source>
</evidence>
<dbReference type="InterPro" id="IPR036855">
    <property type="entry name" value="Znf_CCCH_sf"/>
</dbReference>
<dbReference type="GeneID" id="9940506"/>
<feature type="zinc finger region" description="C3H1-type" evidence="5">
    <location>
        <begin position="105"/>
        <end position="133"/>
    </location>
</feature>
<evidence type="ECO:0000313" key="7">
    <source>
        <dbReference type="EMBL" id="EFO25371.1"/>
    </source>
</evidence>
<dbReference type="InParanoid" id="A0A1S0U5D9"/>
<dbReference type="OrthoDB" id="410307at2759"/>
<dbReference type="InterPro" id="IPR000571">
    <property type="entry name" value="Znf_CCCH"/>
</dbReference>
<dbReference type="EMBL" id="JH712103">
    <property type="protein sequence ID" value="EFO25371.1"/>
    <property type="molecule type" value="Genomic_DNA"/>
</dbReference>
<feature type="domain" description="C3H1-type" evidence="6">
    <location>
        <begin position="60"/>
        <end position="88"/>
    </location>
</feature>
<dbReference type="KEGG" id="loa:LOAG_03119"/>
<dbReference type="Gene3D" id="4.10.1000.10">
    <property type="entry name" value="Zinc finger, CCCH-type"/>
    <property type="match status" value="2"/>
</dbReference>
<accession>A0A1S0U5D9</accession>
<dbReference type="InterPro" id="IPR045877">
    <property type="entry name" value="ZFP36-like"/>
</dbReference>
<evidence type="ECO:0000256" key="4">
    <source>
        <dbReference type="ARBA" id="ARBA00022833"/>
    </source>
</evidence>
<evidence type="ECO:0000256" key="2">
    <source>
        <dbReference type="ARBA" id="ARBA00022737"/>
    </source>
</evidence>
<sequence>MNVVMERKVLGEKSQDFSLKTSLSLTDFHNNDLYIWQWFQFIYQSQLLLAERKQKRKAETHKTVPCQAWKDTGRCNYGKRCKFAHGPEELRPMPKAEVKVFNNPRYRTALCIKYTTFGYCPYGDQCHFIHDPVRIDLEKCLDWLSGSSLSSPQLSPEQTDDYLDNTSFSGTKSEAVQLEKCRKKSQLELTTESECSKAKLSSSWGSESMSSIEIVLENDVIEATAPHDPFRSDKVCSEEIELKPLQFNVYDDFLDIINSQSVLPKK</sequence>
<keyword evidence="1 5" id="KW-0479">Metal-binding</keyword>
<feature type="zinc finger region" description="C3H1-type" evidence="5">
    <location>
        <begin position="60"/>
        <end position="88"/>
    </location>
</feature>
<dbReference type="SMART" id="SM00356">
    <property type="entry name" value="ZnF_C3H1"/>
    <property type="match status" value="2"/>
</dbReference>
<evidence type="ECO:0000256" key="5">
    <source>
        <dbReference type="PROSITE-ProRule" id="PRU00723"/>
    </source>
</evidence>
<dbReference type="FunFam" id="4.10.1000.10:FF:000001">
    <property type="entry name" value="zinc finger CCCH domain-containing protein 15-like"/>
    <property type="match status" value="1"/>
</dbReference>
<dbReference type="GO" id="GO:0003729">
    <property type="term" value="F:mRNA binding"/>
    <property type="evidence" value="ECO:0007669"/>
    <property type="project" value="InterPro"/>
</dbReference>
<feature type="domain" description="C3H1-type" evidence="6">
    <location>
        <begin position="105"/>
        <end position="133"/>
    </location>
</feature>
<keyword evidence="4 5" id="KW-0862">Zinc</keyword>
<protein>
    <submittedName>
        <fullName evidence="7">Tristetraproline</fullName>
    </submittedName>
</protein>
<dbReference type="PROSITE" id="PS50103">
    <property type="entry name" value="ZF_C3H1"/>
    <property type="match status" value="2"/>
</dbReference>
<dbReference type="PANTHER" id="PTHR12547">
    <property type="entry name" value="CCCH ZINC FINGER/TIS11-RELATED"/>
    <property type="match status" value="1"/>
</dbReference>
<reference evidence="7" key="1">
    <citation type="submission" date="2012-04" db="EMBL/GenBank/DDBJ databases">
        <title>The Genome Sequence of Loa loa.</title>
        <authorList>
            <consortium name="The Broad Institute Genome Sequencing Platform"/>
            <consortium name="Broad Institute Genome Sequencing Center for Infectious Disease"/>
            <person name="Nutman T.B."/>
            <person name="Fink D.L."/>
            <person name="Russ C."/>
            <person name="Young S."/>
            <person name="Zeng Q."/>
            <person name="Gargeya S."/>
            <person name="Alvarado L."/>
            <person name="Berlin A."/>
            <person name="Chapman S.B."/>
            <person name="Chen Z."/>
            <person name="Freedman E."/>
            <person name="Gellesch M."/>
            <person name="Goldberg J."/>
            <person name="Griggs A."/>
            <person name="Gujja S."/>
            <person name="Heilman E.R."/>
            <person name="Heiman D."/>
            <person name="Howarth C."/>
            <person name="Mehta T."/>
            <person name="Neiman D."/>
            <person name="Pearson M."/>
            <person name="Roberts A."/>
            <person name="Saif S."/>
            <person name="Shea T."/>
            <person name="Shenoy N."/>
            <person name="Sisk P."/>
            <person name="Stolte C."/>
            <person name="Sykes S."/>
            <person name="White J."/>
            <person name="Yandava C."/>
            <person name="Haas B."/>
            <person name="Henn M.R."/>
            <person name="Nusbaum C."/>
            <person name="Birren B."/>
        </authorList>
    </citation>
    <scope>NUCLEOTIDE SEQUENCE [LARGE SCALE GENOMIC DNA]</scope>
</reference>
<dbReference type="OMA" id="PCQAWKD"/>
<keyword evidence="3 5" id="KW-0863">Zinc-finger</keyword>
<dbReference type="SUPFAM" id="SSF90229">
    <property type="entry name" value="CCCH zinc finger"/>
    <property type="match status" value="2"/>
</dbReference>
<dbReference type="GO" id="GO:0008270">
    <property type="term" value="F:zinc ion binding"/>
    <property type="evidence" value="ECO:0007669"/>
    <property type="project" value="UniProtKB-KW"/>
</dbReference>
<dbReference type="RefSeq" id="XP_003138704.1">
    <property type="nucleotide sequence ID" value="XM_003138656.1"/>
</dbReference>
<organism evidence="7">
    <name type="scientific">Loa loa</name>
    <name type="common">Eye worm</name>
    <name type="synonym">Filaria loa</name>
    <dbReference type="NCBI Taxonomy" id="7209"/>
    <lineage>
        <taxon>Eukaryota</taxon>
        <taxon>Metazoa</taxon>
        <taxon>Ecdysozoa</taxon>
        <taxon>Nematoda</taxon>
        <taxon>Chromadorea</taxon>
        <taxon>Rhabditida</taxon>
        <taxon>Spirurina</taxon>
        <taxon>Spiruromorpha</taxon>
        <taxon>Filarioidea</taxon>
        <taxon>Onchocercidae</taxon>
        <taxon>Loa</taxon>
    </lineage>
</organism>